<feature type="transmembrane region" description="Helical" evidence="6">
    <location>
        <begin position="104"/>
        <end position="122"/>
    </location>
</feature>
<dbReference type="OrthoDB" id="1096108at2"/>
<dbReference type="GO" id="GO:0015920">
    <property type="term" value="P:lipopolysaccharide transport"/>
    <property type="evidence" value="ECO:0007669"/>
    <property type="project" value="TreeGrafter"/>
</dbReference>
<keyword evidence="8" id="KW-1185">Reference proteome</keyword>
<keyword evidence="5 6" id="KW-0472">Membrane</keyword>
<proteinExistence type="predicted"/>
<comment type="caution">
    <text evidence="7">The sequence shown here is derived from an EMBL/GenBank/DDBJ whole genome shotgun (WGS) entry which is preliminary data.</text>
</comment>
<evidence type="ECO:0000256" key="4">
    <source>
        <dbReference type="ARBA" id="ARBA00022989"/>
    </source>
</evidence>
<evidence type="ECO:0000256" key="6">
    <source>
        <dbReference type="SAM" id="Phobius"/>
    </source>
</evidence>
<accession>A0A2U1FD36</accession>
<feature type="transmembrane region" description="Helical" evidence="6">
    <location>
        <begin position="394"/>
        <end position="412"/>
    </location>
</feature>
<dbReference type="PANTHER" id="PTHR33529">
    <property type="entry name" value="SLR0882 PROTEIN-RELATED"/>
    <property type="match status" value="1"/>
</dbReference>
<feature type="transmembrane region" description="Helical" evidence="6">
    <location>
        <begin position="12"/>
        <end position="38"/>
    </location>
</feature>
<reference evidence="7 8" key="1">
    <citation type="submission" date="2018-04" db="EMBL/GenBank/DDBJ databases">
        <title>Genomic Encyclopedia of Type Strains, Phase IV (KMG-IV): sequencing the most valuable type-strain genomes for metagenomic binning, comparative biology and taxonomic classification.</title>
        <authorList>
            <person name="Goeker M."/>
        </authorList>
    </citation>
    <scope>NUCLEOTIDE SEQUENCE [LARGE SCALE GENOMIC DNA]</scope>
    <source>
        <strain evidence="7 8">DSM 28520</strain>
    </source>
</reference>
<dbReference type="Proteomes" id="UP000245462">
    <property type="component" value="Unassembled WGS sequence"/>
</dbReference>
<evidence type="ECO:0000256" key="3">
    <source>
        <dbReference type="ARBA" id="ARBA00022692"/>
    </source>
</evidence>
<protein>
    <submittedName>
        <fullName evidence="7">Lipopolysaccharide export system permease protein</fullName>
    </submittedName>
</protein>
<dbReference type="Pfam" id="PF03739">
    <property type="entry name" value="LptF_LptG"/>
    <property type="match status" value="1"/>
</dbReference>
<dbReference type="EMBL" id="QEKY01000008">
    <property type="protein sequence ID" value="PVZ09890.1"/>
    <property type="molecule type" value="Genomic_DNA"/>
</dbReference>
<sequence length="653" mass="74416">MKKLPVKRLYLFMLQTFLPLLLMTFAICWFVVLMQFLWKYVDDMVGKGLSAMILAKMLFYAAMTLVPMALPLGILLASLMTFGNLGERLELLAMKSAGVPLYRIMKPLFFSVLAVAGGLFIFQNDLMIQSQVKFYTILFSARRAAPELEIPEGTFYNGIKGYNLFVKKKDHKTGVLHDLMIYDHSQGFADARIIVADSGKLKMDEGKTFLTLMLHSGETFQNLRAQQNQPVDDAPIPYMREHFATKEIVIPFDANFSMMDEGAMRGEYVGKNVFQLQRFIDTVTLRVDSVGTRNAENLYRQTYNARYAASRLSPLDTSATAIAYRAQVQQASKAIPITLDSLERRATTAQRLEARSQMINRFDSYIGECIIMRESTAYEQDRRISHMREWHTKFTYPVACLVFFFIGAPLGAIIRKGGLGTPIVASVLFFVLYYMVDTFGVKMAKTGEWPVWAGMWLSTFVLLPFGLFLTYKATRDSSTLNVDTYLNWLKRVFRPQRVRELEPKELVVVEADYGQALTEVVGVRSDARELLAAPIISGRLLLIWQYGRDAVLMSRLKERTDALVEYLHNTTDKLIFAKLMDMPPIPATLSRWLPPDRKAGMALGLFLPISLPLLIYLGARRKLLKDELHTLIRACDELEEIINKKEYKPHTTL</sequence>
<feature type="transmembrane region" description="Helical" evidence="6">
    <location>
        <begin position="451"/>
        <end position="471"/>
    </location>
</feature>
<dbReference type="InterPro" id="IPR005495">
    <property type="entry name" value="LptG/LptF_permease"/>
</dbReference>
<feature type="transmembrane region" description="Helical" evidence="6">
    <location>
        <begin position="58"/>
        <end position="83"/>
    </location>
</feature>
<keyword evidence="3 6" id="KW-0812">Transmembrane</keyword>
<evidence type="ECO:0000256" key="1">
    <source>
        <dbReference type="ARBA" id="ARBA00004651"/>
    </source>
</evidence>
<feature type="transmembrane region" description="Helical" evidence="6">
    <location>
        <begin position="419"/>
        <end position="436"/>
    </location>
</feature>
<organism evidence="7 8">
    <name type="scientific">Porphyromonas loveana</name>
    <dbReference type="NCBI Taxonomy" id="1884669"/>
    <lineage>
        <taxon>Bacteria</taxon>
        <taxon>Pseudomonadati</taxon>
        <taxon>Bacteroidota</taxon>
        <taxon>Bacteroidia</taxon>
        <taxon>Bacteroidales</taxon>
        <taxon>Porphyromonadaceae</taxon>
        <taxon>Porphyromonas</taxon>
    </lineage>
</organism>
<evidence type="ECO:0000256" key="2">
    <source>
        <dbReference type="ARBA" id="ARBA00022475"/>
    </source>
</evidence>
<evidence type="ECO:0000313" key="8">
    <source>
        <dbReference type="Proteomes" id="UP000245462"/>
    </source>
</evidence>
<gene>
    <name evidence="7" type="ORF">C7382_10879</name>
</gene>
<evidence type="ECO:0000313" key="7">
    <source>
        <dbReference type="EMBL" id="PVZ09890.1"/>
    </source>
</evidence>
<dbReference type="AlphaFoldDB" id="A0A2U1FD36"/>
<keyword evidence="4 6" id="KW-1133">Transmembrane helix</keyword>
<feature type="transmembrane region" description="Helical" evidence="6">
    <location>
        <begin position="599"/>
        <end position="619"/>
    </location>
</feature>
<comment type="subcellular location">
    <subcellularLocation>
        <location evidence="1">Cell membrane</location>
        <topology evidence="1">Multi-pass membrane protein</topology>
    </subcellularLocation>
</comment>
<dbReference type="PANTHER" id="PTHR33529:SF6">
    <property type="entry name" value="YJGP_YJGQ FAMILY PERMEASE"/>
    <property type="match status" value="1"/>
</dbReference>
<dbReference type="RefSeq" id="WP_116679385.1">
    <property type="nucleotide sequence ID" value="NZ_QEKY01000008.1"/>
</dbReference>
<dbReference type="GeneID" id="94550857"/>
<evidence type="ECO:0000256" key="5">
    <source>
        <dbReference type="ARBA" id="ARBA00023136"/>
    </source>
</evidence>
<keyword evidence="2" id="KW-1003">Cell membrane</keyword>
<name>A0A2U1FD36_9PORP</name>
<dbReference type="GO" id="GO:0043190">
    <property type="term" value="C:ATP-binding cassette (ABC) transporter complex"/>
    <property type="evidence" value="ECO:0007669"/>
    <property type="project" value="TreeGrafter"/>
</dbReference>